<keyword evidence="2" id="KW-0238">DNA-binding</keyword>
<gene>
    <name evidence="5" type="ORF">MNB_SV-14-313</name>
</gene>
<protein>
    <submittedName>
        <fullName evidence="5">cAMP-binding proteins-catabolite gene activator and regulatory subunit of cAMP-dependent protein kinases</fullName>
    </submittedName>
</protein>
<dbReference type="SMART" id="SM00100">
    <property type="entry name" value="cNMP"/>
    <property type="match status" value="1"/>
</dbReference>
<organism evidence="5">
    <name type="scientific">hydrothermal vent metagenome</name>
    <dbReference type="NCBI Taxonomy" id="652676"/>
    <lineage>
        <taxon>unclassified sequences</taxon>
        <taxon>metagenomes</taxon>
        <taxon>ecological metagenomes</taxon>
    </lineage>
</organism>
<evidence type="ECO:0000256" key="1">
    <source>
        <dbReference type="ARBA" id="ARBA00023015"/>
    </source>
</evidence>
<dbReference type="SUPFAM" id="SSF46785">
    <property type="entry name" value="Winged helix' DNA-binding domain"/>
    <property type="match status" value="1"/>
</dbReference>
<reference evidence="5" key="1">
    <citation type="submission" date="2016-10" db="EMBL/GenBank/DDBJ databases">
        <authorList>
            <person name="de Groot N.N."/>
        </authorList>
    </citation>
    <scope>NUCLEOTIDE SEQUENCE</scope>
</reference>
<dbReference type="GO" id="GO:0005829">
    <property type="term" value="C:cytosol"/>
    <property type="evidence" value="ECO:0007669"/>
    <property type="project" value="TreeGrafter"/>
</dbReference>
<dbReference type="Gene3D" id="2.60.120.10">
    <property type="entry name" value="Jelly Rolls"/>
    <property type="match status" value="1"/>
</dbReference>
<keyword evidence="3" id="KW-0804">Transcription</keyword>
<dbReference type="CDD" id="cd00038">
    <property type="entry name" value="CAP_ED"/>
    <property type="match status" value="1"/>
</dbReference>
<keyword evidence="5" id="KW-0418">Kinase</keyword>
<dbReference type="Gene3D" id="1.10.10.10">
    <property type="entry name" value="Winged helix-like DNA-binding domain superfamily/Winged helix DNA-binding domain"/>
    <property type="match status" value="1"/>
</dbReference>
<dbReference type="InterPro" id="IPR036388">
    <property type="entry name" value="WH-like_DNA-bd_sf"/>
</dbReference>
<dbReference type="InterPro" id="IPR036390">
    <property type="entry name" value="WH_DNA-bd_sf"/>
</dbReference>
<evidence type="ECO:0000256" key="2">
    <source>
        <dbReference type="ARBA" id="ARBA00023125"/>
    </source>
</evidence>
<name>A0A1W1BUY0_9ZZZZ</name>
<dbReference type="Pfam" id="PF00027">
    <property type="entry name" value="cNMP_binding"/>
    <property type="match status" value="1"/>
</dbReference>
<keyword evidence="5" id="KW-0808">Transferase</keyword>
<feature type="domain" description="Cyclic nucleotide-binding" evidence="4">
    <location>
        <begin position="10"/>
        <end position="114"/>
    </location>
</feature>
<dbReference type="InterPro" id="IPR018490">
    <property type="entry name" value="cNMP-bd_dom_sf"/>
</dbReference>
<dbReference type="InterPro" id="IPR000595">
    <property type="entry name" value="cNMP-bd_dom"/>
</dbReference>
<dbReference type="AlphaFoldDB" id="A0A1W1BUY0"/>
<evidence type="ECO:0000259" key="4">
    <source>
        <dbReference type="PROSITE" id="PS50042"/>
    </source>
</evidence>
<dbReference type="InterPro" id="IPR014710">
    <property type="entry name" value="RmlC-like_jellyroll"/>
</dbReference>
<dbReference type="GO" id="GO:0003700">
    <property type="term" value="F:DNA-binding transcription factor activity"/>
    <property type="evidence" value="ECO:0007669"/>
    <property type="project" value="TreeGrafter"/>
</dbReference>
<sequence>MENIHELPLPFENLNQTLQTEVDKKAKTVLLDKGETPFLSNELEKYVYIVKKGKIKSYQLNLNNGKEQIIYIYRKNHIFDTVIVLDGQPNNLCYEVLENTTLLMFPIEFIRNLLYKYPEFSQKFCLYIAKQMRYLEEMITDISLYSTSERLIKLIIQDFHPSNIFKFNILEGLSHTDYAKLLGTVRHVVERHLRELKKEHIIDIVNKKIKILEAEKLINKIKLLG</sequence>
<accession>A0A1W1BUY0</accession>
<dbReference type="InterPro" id="IPR012318">
    <property type="entry name" value="HTH_CRP"/>
</dbReference>
<dbReference type="GO" id="GO:0003677">
    <property type="term" value="F:DNA binding"/>
    <property type="evidence" value="ECO:0007669"/>
    <property type="project" value="UniProtKB-KW"/>
</dbReference>
<dbReference type="Pfam" id="PF13545">
    <property type="entry name" value="HTH_Crp_2"/>
    <property type="match status" value="1"/>
</dbReference>
<dbReference type="PROSITE" id="PS50042">
    <property type="entry name" value="CNMP_BINDING_3"/>
    <property type="match status" value="1"/>
</dbReference>
<evidence type="ECO:0000256" key="3">
    <source>
        <dbReference type="ARBA" id="ARBA00023163"/>
    </source>
</evidence>
<dbReference type="GO" id="GO:0016301">
    <property type="term" value="F:kinase activity"/>
    <property type="evidence" value="ECO:0007669"/>
    <property type="project" value="UniProtKB-KW"/>
</dbReference>
<proteinExistence type="predicted"/>
<dbReference type="EMBL" id="FPHN01000075">
    <property type="protein sequence ID" value="SFV57400.1"/>
    <property type="molecule type" value="Genomic_DNA"/>
</dbReference>
<keyword evidence="1" id="KW-0805">Transcription regulation</keyword>
<dbReference type="PANTHER" id="PTHR24567:SF26">
    <property type="entry name" value="REGULATORY PROTEIN YEIL"/>
    <property type="match status" value="1"/>
</dbReference>
<dbReference type="PANTHER" id="PTHR24567">
    <property type="entry name" value="CRP FAMILY TRANSCRIPTIONAL REGULATORY PROTEIN"/>
    <property type="match status" value="1"/>
</dbReference>
<dbReference type="InterPro" id="IPR050397">
    <property type="entry name" value="Env_Response_Regulators"/>
</dbReference>
<evidence type="ECO:0000313" key="5">
    <source>
        <dbReference type="EMBL" id="SFV57400.1"/>
    </source>
</evidence>
<dbReference type="SUPFAM" id="SSF51206">
    <property type="entry name" value="cAMP-binding domain-like"/>
    <property type="match status" value="1"/>
</dbReference>